<evidence type="ECO:0000259" key="10">
    <source>
        <dbReference type="Pfam" id="PF00501"/>
    </source>
</evidence>
<evidence type="ECO:0000256" key="5">
    <source>
        <dbReference type="ARBA" id="ARBA00061566"/>
    </source>
</evidence>
<comment type="function">
    <text evidence="9">Catalyzes the activation of phenylacetic acid (PA) to phenylacetyl-CoA (PA-CoA).</text>
</comment>
<dbReference type="Pfam" id="PF14535">
    <property type="entry name" value="AMP-binding_C_2"/>
    <property type="match status" value="1"/>
</dbReference>
<evidence type="ECO:0000256" key="3">
    <source>
        <dbReference type="ARBA" id="ARBA00022741"/>
    </source>
</evidence>
<dbReference type="OrthoDB" id="580775at2"/>
<dbReference type="SUPFAM" id="SSF56801">
    <property type="entry name" value="Acetyl-CoA synthetase-like"/>
    <property type="match status" value="1"/>
</dbReference>
<keyword evidence="2 9" id="KW-0436">Ligase</keyword>
<dbReference type="RefSeq" id="WP_078665388.1">
    <property type="nucleotide sequence ID" value="NZ_FUXM01000012.1"/>
</dbReference>
<name>A0A1T4PKP1_9FIRM</name>
<dbReference type="EMBL" id="FUXM01000012">
    <property type="protein sequence ID" value="SJZ91921.1"/>
    <property type="molecule type" value="Genomic_DNA"/>
</dbReference>
<evidence type="ECO:0000259" key="11">
    <source>
        <dbReference type="Pfam" id="PF14535"/>
    </source>
</evidence>
<comment type="catalytic activity">
    <reaction evidence="9">
        <text>2-phenylacetate + ATP + CoA = phenylacetyl-CoA + AMP + diphosphate</text>
        <dbReference type="Rhea" id="RHEA:20956"/>
        <dbReference type="ChEBI" id="CHEBI:18401"/>
        <dbReference type="ChEBI" id="CHEBI:30616"/>
        <dbReference type="ChEBI" id="CHEBI:33019"/>
        <dbReference type="ChEBI" id="CHEBI:57287"/>
        <dbReference type="ChEBI" id="CHEBI:57390"/>
        <dbReference type="ChEBI" id="CHEBI:456215"/>
        <dbReference type="EC" id="6.2.1.30"/>
    </reaction>
</comment>
<evidence type="ECO:0000256" key="4">
    <source>
        <dbReference type="ARBA" id="ARBA00060591"/>
    </source>
</evidence>
<dbReference type="PIRSF" id="PIRSF006444">
    <property type="entry name" value="PaaK"/>
    <property type="match status" value="1"/>
</dbReference>
<dbReference type="Proteomes" id="UP000189933">
    <property type="component" value="Unassembled WGS sequence"/>
</dbReference>
<dbReference type="InterPro" id="IPR051414">
    <property type="entry name" value="Adenylate-forming_Reductase"/>
</dbReference>
<sequence length="443" mass="49568">MWDKEESLNREELQAIQLERLQATVKRAYERVPYYRELLDEQGVTPADIRSLEDVRLLPFTTKDVLREQYPYGLFAVPLEEIVRLHASSGTTGKPTVVGYTKQDLKTWANLIARIVTMAGVERQDIAQICFGYGLFTGAFGLHYGLEEVGVTIVPASTGNSEKQIMLMQDFGTTVLVSTPSYALYLAEVARGMGVEPRSLGLRIGLFGSEPWSEEIRQQIEAEWGLFATDNYGLSEVMGPGVAGECQARQGLHINEDHFLVELINPETGEPVGPGEQGELVFTPLTKEALPILRYRTRDLATLDYAPCACGRTLVRMSRVCGRSDDMLVIRGVNVFPTQVESVLLTVPAVAPHYQLVVRKKGFLDDLEVRVEIKEEYFTDDYKKLVEIEEEIRHKLQNVLSIGTKVSLAAPGSIERFTGKARRVLDLRQEGKGRKNEGTADRQ</sequence>
<dbReference type="CDD" id="cd05913">
    <property type="entry name" value="PaaK"/>
    <property type="match status" value="1"/>
</dbReference>
<dbReference type="EC" id="6.2.1.30" evidence="6 9"/>
<dbReference type="FunFam" id="3.40.50.12780:FF:000016">
    <property type="entry name" value="Phenylacetate-coenzyme A ligase"/>
    <property type="match status" value="1"/>
</dbReference>
<dbReference type="InterPro" id="IPR011880">
    <property type="entry name" value="PA_CoA_ligase"/>
</dbReference>
<organism evidence="12 13">
    <name type="scientific">Carboxydocella sporoproducens DSM 16521</name>
    <dbReference type="NCBI Taxonomy" id="1121270"/>
    <lineage>
        <taxon>Bacteria</taxon>
        <taxon>Bacillati</taxon>
        <taxon>Bacillota</taxon>
        <taxon>Clostridia</taxon>
        <taxon>Eubacteriales</taxon>
        <taxon>Clostridiales Family XVI. Incertae Sedis</taxon>
        <taxon>Carboxydocella</taxon>
    </lineage>
</organism>
<proteinExistence type="inferred from homology"/>
<accession>A0A1T4PKP1</accession>
<evidence type="ECO:0000313" key="12">
    <source>
        <dbReference type="EMBL" id="SJZ91921.1"/>
    </source>
</evidence>
<comment type="subunit">
    <text evidence="1">Monomer.</text>
</comment>
<dbReference type="Pfam" id="PF00501">
    <property type="entry name" value="AMP-binding"/>
    <property type="match status" value="1"/>
</dbReference>
<dbReference type="GO" id="GO:0047475">
    <property type="term" value="F:phenylacetate-CoA ligase activity"/>
    <property type="evidence" value="ECO:0007669"/>
    <property type="project" value="UniProtKB-EC"/>
</dbReference>
<feature type="domain" description="AMP-dependent synthetase/ligase" evidence="10">
    <location>
        <begin position="82"/>
        <end position="282"/>
    </location>
</feature>
<evidence type="ECO:0000256" key="2">
    <source>
        <dbReference type="ARBA" id="ARBA00022598"/>
    </source>
</evidence>
<dbReference type="Gene3D" id="3.40.50.12780">
    <property type="entry name" value="N-terminal domain of ligase-like"/>
    <property type="match status" value="1"/>
</dbReference>
<evidence type="ECO:0000256" key="8">
    <source>
        <dbReference type="ARBA" id="ARBA00075111"/>
    </source>
</evidence>
<comment type="similarity">
    <text evidence="5 9">Belongs to the phenylacetyl-CoA ligase family.</text>
</comment>
<dbReference type="PANTHER" id="PTHR43439">
    <property type="entry name" value="PHENYLACETATE-COENZYME A LIGASE"/>
    <property type="match status" value="1"/>
</dbReference>
<protein>
    <recommendedName>
        <fullName evidence="7 9">Phenylacetate-coenzyme A ligase</fullName>
        <ecNumber evidence="6 9">6.2.1.30</ecNumber>
    </recommendedName>
    <alternativeName>
        <fullName evidence="8 9">Phenylacetyl-CoA ligase</fullName>
    </alternativeName>
</protein>
<dbReference type="InterPro" id="IPR028154">
    <property type="entry name" value="AMP-dep_Lig_C"/>
</dbReference>
<comment type="pathway">
    <text evidence="4 9">Aromatic compound metabolism; phenylacetate degradation.</text>
</comment>
<feature type="domain" description="AMP-dependent ligase C-terminal" evidence="11">
    <location>
        <begin position="332"/>
        <end position="428"/>
    </location>
</feature>
<reference evidence="13" key="1">
    <citation type="submission" date="2017-02" db="EMBL/GenBank/DDBJ databases">
        <authorList>
            <person name="Varghese N."/>
            <person name="Submissions S."/>
        </authorList>
    </citation>
    <scope>NUCLEOTIDE SEQUENCE [LARGE SCALE GENOMIC DNA]</scope>
    <source>
        <strain evidence="13">DSM 16521</strain>
    </source>
</reference>
<dbReference type="AlphaFoldDB" id="A0A1T4PKP1"/>
<dbReference type="GO" id="GO:0000166">
    <property type="term" value="F:nucleotide binding"/>
    <property type="evidence" value="ECO:0007669"/>
    <property type="project" value="UniProtKB-KW"/>
</dbReference>
<dbReference type="GO" id="GO:0010124">
    <property type="term" value="P:phenylacetate catabolic process"/>
    <property type="evidence" value="ECO:0007669"/>
    <property type="project" value="UniProtKB-UniRule"/>
</dbReference>
<dbReference type="Gene3D" id="3.30.300.30">
    <property type="match status" value="1"/>
</dbReference>
<dbReference type="UniPathway" id="UPA00930"/>
<evidence type="ECO:0000256" key="1">
    <source>
        <dbReference type="ARBA" id="ARBA00011245"/>
    </source>
</evidence>
<dbReference type="PANTHER" id="PTHR43439:SF1">
    <property type="entry name" value="PHENYLACETATE-COENZYME A LIGASE"/>
    <property type="match status" value="1"/>
</dbReference>
<dbReference type="InterPro" id="IPR000873">
    <property type="entry name" value="AMP-dep_synth/lig_dom"/>
</dbReference>
<evidence type="ECO:0000256" key="6">
    <source>
        <dbReference type="ARBA" id="ARBA00066629"/>
    </source>
</evidence>
<evidence type="ECO:0000313" key="13">
    <source>
        <dbReference type="Proteomes" id="UP000189933"/>
    </source>
</evidence>
<dbReference type="InterPro" id="IPR045851">
    <property type="entry name" value="AMP-bd_C_sf"/>
</dbReference>
<dbReference type="InterPro" id="IPR042099">
    <property type="entry name" value="ANL_N_sf"/>
</dbReference>
<keyword evidence="13" id="KW-1185">Reference proteome</keyword>
<keyword evidence="3 9" id="KW-0547">Nucleotide-binding</keyword>
<gene>
    <name evidence="12" type="ORF">SAMN02745885_01308</name>
</gene>
<evidence type="ECO:0000256" key="7">
    <source>
        <dbReference type="ARBA" id="ARBA00068695"/>
    </source>
</evidence>
<evidence type="ECO:0000256" key="9">
    <source>
        <dbReference type="PIRNR" id="PIRNR006444"/>
    </source>
</evidence>